<dbReference type="AlphaFoldDB" id="A6G3B5"/>
<proteinExistence type="predicted"/>
<keyword evidence="2" id="KW-1185">Reference proteome</keyword>
<dbReference type="STRING" id="391625.PPSIR1_16800"/>
<protein>
    <submittedName>
        <fullName evidence="1">Uncharacterized protein</fullName>
    </submittedName>
</protein>
<evidence type="ECO:0000313" key="2">
    <source>
        <dbReference type="Proteomes" id="UP000005801"/>
    </source>
</evidence>
<name>A6G3B5_9BACT</name>
<gene>
    <name evidence="1" type="ORF">PPSIR1_16800</name>
</gene>
<dbReference type="Proteomes" id="UP000005801">
    <property type="component" value="Unassembled WGS sequence"/>
</dbReference>
<organism evidence="1 2">
    <name type="scientific">Plesiocystis pacifica SIR-1</name>
    <dbReference type="NCBI Taxonomy" id="391625"/>
    <lineage>
        <taxon>Bacteria</taxon>
        <taxon>Pseudomonadati</taxon>
        <taxon>Myxococcota</taxon>
        <taxon>Polyangia</taxon>
        <taxon>Nannocystales</taxon>
        <taxon>Nannocystaceae</taxon>
        <taxon>Plesiocystis</taxon>
    </lineage>
</organism>
<dbReference type="RefSeq" id="WP_006971214.1">
    <property type="nucleotide sequence ID" value="NZ_ABCS01000017.1"/>
</dbReference>
<sequence>MAVQLKIRRLETGETLIAEFESFADAETWLRERPQNVDVLGTVGLDRDTGERLREATRPLDAGERARVAKLDAAAEAAARAALQREQEAAQAALAARFEEAKSADPGRLMHVAFERGVGCTNADPADPRPLPDVVVAAVQAWVAVRDEWVHPRGQYVATANLQVWPGSVPGGDEDGRIEPGGQFTALFGDPPQ</sequence>
<evidence type="ECO:0000313" key="1">
    <source>
        <dbReference type="EMBL" id="EDM79740.1"/>
    </source>
</evidence>
<comment type="caution">
    <text evidence="1">The sequence shown here is derived from an EMBL/GenBank/DDBJ whole genome shotgun (WGS) entry which is preliminary data.</text>
</comment>
<reference evidence="1 2" key="1">
    <citation type="submission" date="2007-06" db="EMBL/GenBank/DDBJ databases">
        <authorList>
            <person name="Shimkets L."/>
            <person name="Ferriera S."/>
            <person name="Johnson J."/>
            <person name="Kravitz S."/>
            <person name="Beeson K."/>
            <person name="Sutton G."/>
            <person name="Rogers Y.-H."/>
            <person name="Friedman R."/>
            <person name="Frazier M."/>
            <person name="Venter J.C."/>
        </authorList>
    </citation>
    <scope>NUCLEOTIDE SEQUENCE [LARGE SCALE GENOMIC DNA]</scope>
    <source>
        <strain evidence="1 2">SIR-1</strain>
    </source>
</reference>
<dbReference type="OrthoDB" id="5506878at2"/>
<dbReference type="EMBL" id="ABCS01000017">
    <property type="protein sequence ID" value="EDM79740.1"/>
    <property type="molecule type" value="Genomic_DNA"/>
</dbReference>
<accession>A6G3B5</accession>